<dbReference type="Pfam" id="PF04488">
    <property type="entry name" value="Gly_transf_sug"/>
    <property type="match status" value="1"/>
</dbReference>
<dbReference type="GO" id="GO:0000136">
    <property type="term" value="C:mannan polymerase complex"/>
    <property type="evidence" value="ECO:0007669"/>
    <property type="project" value="TreeGrafter"/>
</dbReference>
<evidence type="ECO:0008006" key="6">
    <source>
        <dbReference type="Google" id="ProtNLM"/>
    </source>
</evidence>
<feature type="region of interest" description="Disordered" evidence="2">
    <location>
        <begin position="34"/>
        <end position="69"/>
    </location>
</feature>
<evidence type="ECO:0000256" key="1">
    <source>
        <dbReference type="ARBA" id="ARBA00009003"/>
    </source>
</evidence>
<dbReference type="InterPro" id="IPR007577">
    <property type="entry name" value="GlycoTrfase_DXD_sugar-bd_CS"/>
</dbReference>
<sequence length="408" mass="46962">MFTITRVIGARKLSLLILAASIYFILYHLPPPPKTQNNTRADRKPPKYDVETTPRYLHQSPFRDDPDSEYESKISNALLDIERKTVQGKGYDSSAEDRIWQIMLGKYVDRGDDSLSFEEENSEWQYSLVDDAEGSKFITDTFSSVPDLKKVYDTYPYHVIRADLLRYLLLWYYGGFYADIDVFPARSIKTCPALEPVWNDGARNPNISLVVGIEIDEPHASPRLMREWRWIRRYQLIQYTMYAPRRFSPLLRETIVRVLSHTRRHIGQSSSFRRPQYKEKTILEVTGPGVFTDVVLDVLSQTLPPTHKLVESSVDSDAPIGDLVFPSTGVTQRRVTWAPFHGIRDPVCVDDSESMNGKSMGGLCVLPISVWGNGQRHSGSEGFHSRHACINHRFGRTWRKGWMEYFFG</sequence>
<keyword evidence="5" id="KW-1185">Reference proteome</keyword>
<dbReference type="InterPro" id="IPR029044">
    <property type="entry name" value="Nucleotide-diphossugar_trans"/>
</dbReference>
<reference evidence="4 5" key="1">
    <citation type="submission" date="2019-04" db="EMBL/GenBank/DDBJ databases">
        <title>Friends and foes A comparative genomics study of 23 Aspergillus species from section Flavi.</title>
        <authorList>
            <consortium name="DOE Joint Genome Institute"/>
            <person name="Kjaerbolling I."/>
            <person name="Vesth T."/>
            <person name="Frisvad J.C."/>
            <person name="Nybo J.L."/>
            <person name="Theobald S."/>
            <person name="Kildgaard S."/>
            <person name="Isbrandt T."/>
            <person name="Kuo A."/>
            <person name="Sato A."/>
            <person name="Lyhne E.K."/>
            <person name="Kogle M.E."/>
            <person name="Wiebenga A."/>
            <person name="Kun R.S."/>
            <person name="Lubbers R.J."/>
            <person name="Makela M.R."/>
            <person name="Barry K."/>
            <person name="Chovatia M."/>
            <person name="Clum A."/>
            <person name="Daum C."/>
            <person name="Haridas S."/>
            <person name="He G."/>
            <person name="LaButti K."/>
            <person name="Lipzen A."/>
            <person name="Mondo S."/>
            <person name="Riley R."/>
            <person name="Salamov A."/>
            <person name="Simmons B.A."/>
            <person name="Magnuson J.K."/>
            <person name="Henrissat B."/>
            <person name="Mortensen U.H."/>
            <person name="Larsen T.O."/>
            <person name="Devries R.P."/>
            <person name="Grigoriev I.V."/>
            <person name="Machida M."/>
            <person name="Baker S.E."/>
            <person name="Andersen M.R."/>
        </authorList>
    </citation>
    <scope>NUCLEOTIDE SEQUENCE [LARGE SCALE GENOMIC DNA]</scope>
    <source>
        <strain evidence="4 5">CBS 151.66</strain>
    </source>
</reference>
<protein>
    <recommendedName>
        <fullName evidence="6">Nucleotide-diphospho-sugar transferase</fullName>
    </recommendedName>
</protein>
<dbReference type="GO" id="GO:0006487">
    <property type="term" value="P:protein N-linked glycosylation"/>
    <property type="evidence" value="ECO:0007669"/>
    <property type="project" value="TreeGrafter"/>
</dbReference>
<feature type="transmembrane region" description="Helical" evidence="3">
    <location>
        <begin position="12"/>
        <end position="30"/>
    </location>
</feature>
<dbReference type="OrthoDB" id="409543at2759"/>
<dbReference type="PANTHER" id="PTHR31834:SF9">
    <property type="entry name" value="INITIATION-SPECIFIC ALPHA-1,6-MANNOSYLTRANSFERASE"/>
    <property type="match status" value="1"/>
</dbReference>
<organism evidence="4 5">
    <name type="scientific">Aspergillus leporis</name>
    <dbReference type="NCBI Taxonomy" id="41062"/>
    <lineage>
        <taxon>Eukaryota</taxon>
        <taxon>Fungi</taxon>
        <taxon>Dikarya</taxon>
        <taxon>Ascomycota</taxon>
        <taxon>Pezizomycotina</taxon>
        <taxon>Eurotiomycetes</taxon>
        <taxon>Eurotiomycetidae</taxon>
        <taxon>Eurotiales</taxon>
        <taxon>Aspergillaceae</taxon>
        <taxon>Aspergillus</taxon>
        <taxon>Aspergillus subgen. Circumdati</taxon>
    </lineage>
</organism>
<name>A0A5N5X2Q2_9EURO</name>
<accession>A0A5N5X2Q2</accession>
<gene>
    <name evidence="4" type="ORF">BDV29DRAFT_174029</name>
</gene>
<comment type="similarity">
    <text evidence="1">Belongs to the glycosyltransferase 32 family.</text>
</comment>
<dbReference type="Proteomes" id="UP000326565">
    <property type="component" value="Unassembled WGS sequence"/>
</dbReference>
<proteinExistence type="inferred from homology"/>
<dbReference type="PANTHER" id="PTHR31834">
    <property type="entry name" value="INITIATION-SPECIFIC ALPHA-1,6-MANNOSYLTRANSFERASE"/>
    <property type="match status" value="1"/>
</dbReference>
<keyword evidence="3" id="KW-0812">Transmembrane</keyword>
<evidence type="ECO:0000256" key="3">
    <source>
        <dbReference type="SAM" id="Phobius"/>
    </source>
</evidence>
<evidence type="ECO:0000256" key="2">
    <source>
        <dbReference type="SAM" id="MobiDB-lite"/>
    </source>
</evidence>
<dbReference type="InterPro" id="IPR039367">
    <property type="entry name" value="Och1-like"/>
</dbReference>
<dbReference type="AlphaFoldDB" id="A0A5N5X2Q2"/>
<keyword evidence="3" id="KW-1133">Transmembrane helix</keyword>
<evidence type="ECO:0000313" key="4">
    <source>
        <dbReference type="EMBL" id="KAB8074265.1"/>
    </source>
</evidence>
<feature type="compositionally biased region" description="Basic and acidic residues" evidence="2">
    <location>
        <begin position="40"/>
        <end position="52"/>
    </location>
</feature>
<keyword evidence="3" id="KW-0472">Membrane</keyword>
<dbReference type="Gene3D" id="3.90.550.20">
    <property type="match status" value="1"/>
</dbReference>
<dbReference type="GO" id="GO:0000009">
    <property type="term" value="F:alpha-1,6-mannosyltransferase activity"/>
    <property type="evidence" value="ECO:0007669"/>
    <property type="project" value="InterPro"/>
</dbReference>
<dbReference type="EMBL" id="ML732213">
    <property type="protein sequence ID" value="KAB8074265.1"/>
    <property type="molecule type" value="Genomic_DNA"/>
</dbReference>
<evidence type="ECO:0000313" key="5">
    <source>
        <dbReference type="Proteomes" id="UP000326565"/>
    </source>
</evidence>
<dbReference type="SUPFAM" id="SSF53448">
    <property type="entry name" value="Nucleotide-diphospho-sugar transferases"/>
    <property type="match status" value="1"/>
</dbReference>